<feature type="region of interest" description="Disordered" evidence="1">
    <location>
        <begin position="61"/>
        <end position="80"/>
    </location>
</feature>
<protein>
    <submittedName>
        <fullName evidence="2">Copper resistance protein NlpE</fullName>
    </submittedName>
</protein>
<accession>A0A7W2FNA9</accession>
<keyword evidence="3" id="KW-1185">Reference proteome</keyword>
<gene>
    <name evidence="2" type="ORF">H2O73_02685</name>
</gene>
<dbReference type="Proteomes" id="UP000571701">
    <property type="component" value="Unassembled WGS sequence"/>
</dbReference>
<dbReference type="EMBL" id="JACFYF010000001">
    <property type="protein sequence ID" value="MBA5761237.1"/>
    <property type="molecule type" value="Genomic_DNA"/>
</dbReference>
<dbReference type="Gene3D" id="2.40.128.640">
    <property type="match status" value="1"/>
</dbReference>
<dbReference type="RefSeq" id="WP_182106254.1">
    <property type="nucleotide sequence ID" value="NZ_JACFYF010000001.1"/>
</dbReference>
<organism evidence="2 3">
    <name type="scientific">Vibrio marinisediminis</name>
    <dbReference type="NCBI Taxonomy" id="2758441"/>
    <lineage>
        <taxon>Bacteria</taxon>
        <taxon>Pseudomonadati</taxon>
        <taxon>Pseudomonadota</taxon>
        <taxon>Gammaproteobacteria</taxon>
        <taxon>Vibrionales</taxon>
        <taxon>Vibrionaceae</taxon>
        <taxon>Vibrio</taxon>
    </lineage>
</organism>
<evidence type="ECO:0000256" key="1">
    <source>
        <dbReference type="SAM" id="MobiDB-lite"/>
    </source>
</evidence>
<dbReference type="Pfam" id="PF04170">
    <property type="entry name" value="NlpE"/>
    <property type="match status" value="1"/>
</dbReference>
<comment type="caution">
    <text evidence="2">The sequence shown here is derived from an EMBL/GenBank/DDBJ whole genome shotgun (WGS) entry which is preliminary data.</text>
</comment>
<dbReference type="InterPro" id="IPR007298">
    <property type="entry name" value="Cu-R_lipoprotein_NlpE"/>
</dbReference>
<evidence type="ECO:0000313" key="3">
    <source>
        <dbReference type="Proteomes" id="UP000571701"/>
    </source>
</evidence>
<proteinExistence type="predicted"/>
<dbReference type="PROSITE" id="PS51257">
    <property type="entry name" value="PROKAR_LIPOPROTEIN"/>
    <property type="match status" value="1"/>
</dbReference>
<name>A0A7W2FNA9_9VIBR</name>
<sequence>MKKTLLILTSAVFVLAGCQDEAPDQALTQAPPEQVTENVTVKITDDAQGVKSQAASTISAASSTEVRSDESMADSDQQRLEHSARNSLDWEGLYIGTMPCADCSGIATSLTLNFDGSYVYEQTYLGSAKDGDLKPTNEYKSTGEFIWNSKGDTVTLSEEDDSQQFFVGENVLMMLDVDGNKVQGEMAENYNLVQQE</sequence>
<evidence type="ECO:0000313" key="2">
    <source>
        <dbReference type="EMBL" id="MBA5761237.1"/>
    </source>
</evidence>
<reference evidence="2 3" key="1">
    <citation type="submission" date="2020-07" db="EMBL/GenBank/DDBJ databases">
        <title>Vibrio marinisediminis sp. nov., isolated from marine sediment.</title>
        <authorList>
            <person name="Ji X."/>
        </authorList>
    </citation>
    <scope>NUCLEOTIDE SEQUENCE [LARGE SCALE GENOMIC DNA]</scope>
    <source>
        <strain evidence="2 3">404</strain>
    </source>
</reference>
<feature type="compositionally biased region" description="Basic and acidic residues" evidence="1">
    <location>
        <begin position="66"/>
        <end position="80"/>
    </location>
</feature>
<dbReference type="AlphaFoldDB" id="A0A7W2FNA9"/>